<keyword evidence="18" id="KW-0576">Peroxisome</keyword>
<evidence type="ECO:0000256" key="13">
    <source>
        <dbReference type="ARBA" id="ARBA00022927"/>
    </source>
</evidence>
<evidence type="ECO:0000256" key="5">
    <source>
        <dbReference type="ARBA" id="ARBA00008704"/>
    </source>
</evidence>
<reference evidence="22" key="1">
    <citation type="submission" date="2022-08" db="UniProtKB">
        <authorList>
            <consortium name="EnsemblMetazoa"/>
        </authorList>
    </citation>
    <scope>IDENTIFICATION</scope>
    <source>
        <strain evidence="22">Israel</strain>
    </source>
</reference>
<evidence type="ECO:0000256" key="2">
    <source>
        <dbReference type="ARBA" id="ARBA00004123"/>
    </source>
</evidence>
<dbReference type="PANTHER" id="PTHR12888:SF0">
    <property type="entry name" value="PEROXISOME ASSEMBLY PROTEIN 12"/>
    <property type="match status" value="1"/>
</dbReference>
<keyword evidence="9" id="KW-0479">Metal-binding</keyword>
<sequence>MFITQMGKKQHEMIHQELKKHKCDQCDKSFISRIELIIHNRLHTGEKPYSCSQCSKKFRTLSNKKDHMSTHIVEKNYMCSVCKMFFKSERTLRGHMMIHRDNKTHQFWDKFISKEGDAMAENSAHLAANLQSKPSLFEVVAVESLAGTFYPAFRRITQFLVLRNPERFALLDRYYDEIFLVVNGIIQNYYLKNRGGTLSEIFYGLRRVSTETNGFSKRDHIFALFCTVIVPYLRVKAEKLINHWKETLRDGVQVPKAELKQFIIQIHGTSVGIYECLKIAQYIAYLAGYSKSHTPLFRATRQGLTYIQGEEEDIEWSWKNLLRGHVKISTVLSEIVLKGLEFSAFFIQFLQWWQTEAQHTDLTSLPTPDYPILTRDFNYQDVCPICLGKWTRPTCCAISGYIYCYKCIVTAIERTGICPASNYPISIDDIFLLYDD</sequence>
<evidence type="ECO:0000256" key="10">
    <source>
        <dbReference type="ARBA" id="ARBA00022737"/>
    </source>
</evidence>
<keyword evidence="12" id="KW-0862">Zinc</keyword>
<evidence type="ECO:0000256" key="9">
    <source>
        <dbReference type="ARBA" id="ARBA00022723"/>
    </source>
</evidence>
<dbReference type="Pfam" id="PF04757">
    <property type="entry name" value="Pex2_Pex12"/>
    <property type="match status" value="1"/>
</dbReference>
<comment type="subcellular location">
    <subcellularLocation>
        <location evidence="2">Nucleus</location>
    </subcellularLocation>
    <subcellularLocation>
        <location evidence="3">Peroxisome membrane</location>
        <topology evidence="3">Multi-pass membrane protein</topology>
    </subcellularLocation>
</comment>
<dbReference type="PROSITE" id="PS50157">
    <property type="entry name" value="ZINC_FINGER_C2H2_2"/>
    <property type="match status" value="3"/>
</dbReference>
<evidence type="ECO:0000256" key="1">
    <source>
        <dbReference type="ARBA" id="ARBA00003767"/>
    </source>
</evidence>
<dbReference type="Gene3D" id="3.30.40.10">
    <property type="entry name" value="Zinc/RING finger domain, C3HC4 (zinc finger)"/>
    <property type="match status" value="1"/>
</dbReference>
<dbReference type="PANTHER" id="PTHR12888">
    <property type="entry name" value="PEROXISOME ASSEMBLY PROTEIN 12 PEROXIN-12"/>
    <property type="match status" value="1"/>
</dbReference>
<evidence type="ECO:0000256" key="16">
    <source>
        <dbReference type="ARBA" id="ARBA00023125"/>
    </source>
</evidence>
<evidence type="ECO:0000256" key="15">
    <source>
        <dbReference type="ARBA" id="ARBA00023015"/>
    </source>
</evidence>
<keyword evidence="7" id="KW-0813">Transport</keyword>
<evidence type="ECO:0000256" key="12">
    <source>
        <dbReference type="ARBA" id="ARBA00022833"/>
    </source>
</evidence>
<evidence type="ECO:0000313" key="22">
    <source>
        <dbReference type="EnsemblMetazoa" id="PPAI003684-PA"/>
    </source>
</evidence>
<dbReference type="VEuPathDB" id="VectorBase:PPAI003684"/>
<evidence type="ECO:0000256" key="17">
    <source>
        <dbReference type="ARBA" id="ARBA00023136"/>
    </source>
</evidence>
<dbReference type="VEuPathDB" id="VectorBase:PPAPM1_006782"/>
<proteinExistence type="inferred from homology"/>
<keyword evidence="15" id="KW-0805">Transcription regulation</keyword>
<evidence type="ECO:0000256" key="19">
    <source>
        <dbReference type="ARBA" id="ARBA00023163"/>
    </source>
</evidence>
<accession>A0A1B0D811</accession>
<evidence type="ECO:0000256" key="6">
    <source>
        <dbReference type="ARBA" id="ARBA00018980"/>
    </source>
</evidence>
<comment type="pathway">
    <text evidence="4">Protein modification; protein ubiquitination.</text>
</comment>
<protein>
    <recommendedName>
        <fullName evidence="6">Peroxisome assembly protein 12</fullName>
    </recommendedName>
    <alternativeName>
        <fullName evidence="21">Peroxin-12</fullName>
    </alternativeName>
</protein>
<keyword evidence="17" id="KW-0472">Membrane</keyword>
<comment type="similarity">
    <text evidence="5">Belongs to the pex2/pex10/pex12 family.</text>
</comment>
<dbReference type="EMBL" id="AJVK01027193">
    <property type="status" value="NOT_ANNOTATED_CDS"/>
    <property type="molecule type" value="Genomic_DNA"/>
</dbReference>
<dbReference type="SMART" id="SM00355">
    <property type="entry name" value="ZnF_C2H2"/>
    <property type="match status" value="3"/>
</dbReference>
<keyword evidence="13" id="KW-0653">Protein transport</keyword>
<evidence type="ECO:0000256" key="11">
    <source>
        <dbReference type="ARBA" id="ARBA00022771"/>
    </source>
</evidence>
<keyword evidence="23" id="KW-1185">Reference proteome</keyword>
<keyword evidence="20" id="KW-0539">Nucleus</keyword>
<keyword evidence="14" id="KW-1133">Transmembrane helix</keyword>
<keyword evidence="11" id="KW-0863">Zinc-finger</keyword>
<keyword evidence="10" id="KW-0677">Repeat</keyword>
<dbReference type="SUPFAM" id="SSF57850">
    <property type="entry name" value="RING/U-box"/>
    <property type="match status" value="1"/>
</dbReference>
<dbReference type="VEuPathDB" id="VectorBase:PPAPM1_002176"/>
<dbReference type="InterPro" id="IPR013087">
    <property type="entry name" value="Znf_C2H2_type"/>
</dbReference>
<keyword evidence="16" id="KW-0238">DNA-binding</keyword>
<dbReference type="GO" id="GO:0004842">
    <property type="term" value="F:ubiquitin-protein transferase activity"/>
    <property type="evidence" value="ECO:0007669"/>
    <property type="project" value="TreeGrafter"/>
</dbReference>
<dbReference type="GO" id="GO:0008270">
    <property type="term" value="F:zinc ion binding"/>
    <property type="evidence" value="ECO:0007669"/>
    <property type="project" value="UniProtKB-KW"/>
</dbReference>
<keyword evidence="19" id="KW-0804">Transcription</keyword>
<dbReference type="GO" id="GO:0016558">
    <property type="term" value="P:protein import into peroxisome matrix"/>
    <property type="evidence" value="ECO:0007669"/>
    <property type="project" value="InterPro"/>
</dbReference>
<dbReference type="InterPro" id="IPR017375">
    <property type="entry name" value="PEX12"/>
</dbReference>
<evidence type="ECO:0000256" key="20">
    <source>
        <dbReference type="ARBA" id="ARBA00023242"/>
    </source>
</evidence>
<dbReference type="GO" id="GO:1990429">
    <property type="term" value="C:peroxisomal importomer complex"/>
    <property type="evidence" value="ECO:0007669"/>
    <property type="project" value="TreeGrafter"/>
</dbReference>
<evidence type="ECO:0000256" key="18">
    <source>
        <dbReference type="ARBA" id="ARBA00023140"/>
    </source>
</evidence>
<keyword evidence="8" id="KW-0812">Transmembrane</keyword>
<dbReference type="InterPro" id="IPR013083">
    <property type="entry name" value="Znf_RING/FYVE/PHD"/>
</dbReference>
<evidence type="ECO:0000313" key="23">
    <source>
        <dbReference type="Proteomes" id="UP000092462"/>
    </source>
</evidence>
<dbReference type="FunFam" id="3.30.160.60:FF:000097">
    <property type="entry name" value="Zinc finger protein"/>
    <property type="match status" value="1"/>
</dbReference>
<dbReference type="Proteomes" id="UP000092462">
    <property type="component" value="Unassembled WGS sequence"/>
</dbReference>
<evidence type="ECO:0000256" key="7">
    <source>
        <dbReference type="ARBA" id="ARBA00022448"/>
    </source>
</evidence>
<dbReference type="Pfam" id="PF00096">
    <property type="entry name" value="zf-C2H2"/>
    <property type="match status" value="2"/>
</dbReference>
<evidence type="ECO:0000256" key="4">
    <source>
        <dbReference type="ARBA" id="ARBA00004906"/>
    </source>
</evidence>
<dbReference type="AlphaFoldDB" id="A0A1B0D811"/>
<dbReference type="GO" id="GO:0006513">
    <property type="term" value="P:protein monoubiquitination"/>
    <property type="evidence" value="ECO:0007669"/>
    <property type="project" value="TreeGrafter"/>
</dbReference>
<dbReference type="PROSITE" id="PS00028">
    <property type="entry name" value="ZINC_FINGER_C2H2_1"/>
    <property type="match status" value="3"/>
</dbReference>
<dbReference type="InterPro" id="IPR006845">
    <property type="entry name" value="Pex_N"/>
</dbReference>
<organism evidence="22 23">
    <name type="scientific">Phlebotomus papatasi</name>
    <name type="common">Sandfly</name>
    <dbReference type="NCBI Taxonomy" id="29031"/>
    <lineage>
        <taxon>Eukaryota</taxon>
        <taxon>Metazoa</taxon>
        <taxon>Ecdysozoa</taxon>
        <taxon>Arthropoda</taxon>
        <taxon>Hexapoda</taxon>
        <taxon>Insecta</taxon>
        <taxon>Pterygota</taxon>
        <taxon>Neoptera</taxon>
        <taxon>Endopterygota</taxon>
        <taxon>Diptera</taxon>
        <taxon>Nematocera</taxon>
        <taxon>Psychodoidea</taxon>
        <taxon>Psychodidae</taxon>
        <taxon>Phlebotomus</taxon>
        <taxon>Phlebotomus</taxon>
    </lineage>
</organism>
<dbReference type="InterPro" id="IPR036236">
    <property type="entry name" value="Znf_C2H2_sf"/>
</dbReference>
<name>A0A1B0D811_PHLPP</name>
<comment type="function">
    <text evidence="1">May be involved in transcriptional regulation.</text>
</comment>
<evidence type="ECO:0000256" key="3">
    <source>
        <dbReference type="ARBA" id="ARBA00004585"/>
    </source>
</evidence>
<dbReference type="GO" id="GO:0005778">
    <property type="term" value="C:peroxisomal membrane"/>
    <property type="evidence" value="ECO:0007669"/>
    <property type="project" value="UniProtKB-SubCell"/>
</dbReference>
<dbReference type="SUPFAM" id="SSF57667">
    <property type="entry name" value="beta-beta-alpha zinc fingers"/>
    <property type="match status" value="2"/>
</dbReference>
<evidence type="ECO:0000256" key="8">
    <source>
        <dbReference type="ARBA" id="ARBA00022692"/>
    </source>
</evidence>
<evidence type="ECO:0000256" key="14">
    <source>
        <dbReference type="ARBA" id="ARBA00022989"/>
    </source>
</evidence>
<dbReference type="EnsemblMetazoa" id="PPAI003684-RA">
    <property type="protein sequence ID" value="PPAI003684-PA"/>
    <property type="gene ID" value="PPAI003684"/>
</dbReference>
<dbReference type="Gene3D" id="3.30.160.60">
    <property type="entry name" value="Classic Zinc Finger"/>
    <property type="match status" value="3"/>
</dbReference>
<dbReference type="GO" id="GO:0005634">
    <property type="term" value="C:nucleus"/>
    <property type="evidence" value="ECO:0007669"/>
    <property type="project" value="UniProtKB-SubCell"/>
</dbReference>
<dbReference type="FunFam" id="3.30.160.60:FF:000446">
    <property type="entry name" value="Zinc finger protein"/>
    <property type="match status" value="1"/>
</dbReference>
<evidence type="ECO:0000256" key="21">
    <source>
        <dbReference type="ARBA" id="ARBA00029692"/>
    </source>
</evidence>
<dbReference type="GO" id="GO:0003677">
    <property type="term" value="F:DNA binding"/>
    <property type="evidence" value="ECO:0007669"/>
    <property type="project" value="UniProtKB-KW"/>
</dbReference>